<evidence type="ECO:0000313" key="1">
    <source>
        <dbReference type="EMBL" id="PIR87973.1"/>
    </source>
</evidence>
<evidence type="ECO:0000313" key="2">
    <source>
        <dbReference type="Proteomes" id="UP000230903"/>
    </source>
</evidence>
<comment type="caution">
    <text evidence="1">The sequence shown here is derived from an EMBL/GenBank/DDBJ whole genome shotgun (WGS) entry which is preliminary data.</text>
</comment>
<protein>
    <submittedName>
        <fullName evidence="1">Uncharacterized protein</fullName>
    </submittedName>
</protein>
<gene>
    <name evidence="1" type="ORF">COU10_01680</name>
</gene>
<accession>A0A2H0UNK0</accession>
<organism evidence="1 2">
    <name type="scientific">Candidatus Harrisonbacteria bacterium CG10_big_fil_rev_8_21_14_0_10_45_28</name>
    <dbReference type="NCBI Taxonomy" id="1974586"/>
    <lineage>
        <taxon>Bacteria</taxon>
        <taxon>Candidatus Harrisoniibacteriota</taxon>
    </lineage>
</organism>
<sequence length="145" mass="16928">MKKINYPQFIESLHSTAKKAEWKIFYEKESDSLYWTETPFPSHAKLAKVAKEIYFFLNNTGKVGGLMIQPFQNNFVSHNEEMEKIKEFFNQKTKDDVITMSMKRKEFDPMIATLTATIKKDIYKDASDAKYTVEDLSKFLVSSSK</sequence>
<dbReference type="AlphaFoldDB" id="A0A2H0UNK0"/>
<dbReference type="Proteomes" id="UP000230903">
    <property type="component" value="Unassembled WGS sequence"/>
</dbReference>
<proteinExistence type="predicted"/>
<dbReference type="EMBL" id="PFBC01000028">
    <property type="protein sequence ID" value="PIR87973.1"/>
    <property type="molecule type" value="Genomic_DNA"/>
</dbReference>
<reference evidence="2" key="1">
    <citation type="submission" date="2017-09" db="EMBL/GenBank/DDBJ databases">
        <title>Depth-based differentiation of microbial function through sediment-hosted aquifers and enrichment of novel symbionts in the deep terrestrial subsurface.</title>
        <authorList>
            <person name="Probst A.J."/>
            <person name="Ladd B."/>
            <person name="Jarett J.K."/>
            <person name="Geller-Mcgrath D.E."/>
            <person name="Sieber C.M.K."/>
            <person name="Emerson J.B."/>
            <person name="Anantharaman K."/>
            <person name="Thomas B.C."/>
            <person name="Malmstrom R."/>
            <person name="Stieglmeier M."/>
            <person name="Klingl A."/>
            <person name="Woyke T."/>
            <person name="Ryan C.M."/>
            <person name="Banfield J.F."/>
        </authorList>
    </citation>
    <scope>NUCLEOTIDE SEQUENCE [LARGE SCALE GENOMIC DNA]</scope>
</reference>
<name>A0A2H0UNK0_9BACT</name>